<dbReference type="EC" id="2.5.1.75" evidence="10"/>
<comment type="subunit">
    <text evidence="10">Monomer.</text>
</comment>
<keyword evidence="5 10" id="KW-0819">tRNA processing</keyword>
<comment type="caution">
    <text evidence="10">Lacks conserved residue(s) required for the propagation of feature annotation.</text>
</comment>
<gene>
    <name evidence="10 14" type="primary">miaA</name>
    <name evidence="14" type="ORF">QH73_0001670</name>
</gene>
<evidence type="ECO:0000313" key="15">
    <source>
        <dbReference type="Proteomes" id="UP000031532"/>
    </source>
</evidence>
<proteinExistence type="inferred from homology"/>
<dbReference type="InterPro" id="IPR039657">
    <property type="entry name" value="Dimethylallyltransferase"/>
</dbReference>
<evidence type="ECO:0000256" key="5">
    <source>
        <dbReference type="ARBA" id="ARBA00022694"/>
    </source>
</evidence>
<dbReference type="InterPro" id="IPR027417">
    <property type="entry name" value="P-loop_NTPase"/>
</dbReference>
<feature type="site" description="Interaction with substrate tRNA" evidence="10">
    <location>
        <position position="124"/>
    </location>
</feature>
<dbReference type="PANTHER" id="PTHR11088">
    <property type="entry name" value="TRNA DIMETHYLALLYLTRANSFERASE"/>
    <property type="match status" value="1"/>
</dbReference>
<name>A0A9X5E185_9CYAN</name>
<dbReference type="EMBL" id="JTJC03000001">
    <property type="protein sequence ID" value="NHC33384.1"/>
    <property type="molecule type" value="Genomic_DNA"/>
</dbReference>
<dbReference type="HAMAP" id="MF_00185">
    <property type="entry name" value="IPP_trans"/>
    <property type="match status" value="1"/>
</dbReference>
<evidence type="ECO:0000256" key="8">
    <source>
        <dbReference type="ARBA" id="ARBA00022842"/>
    </source>
</evidence>
<dbReference type="RefSeq" id="WP_039714981.1">
    <property type="nucleotide sequence ID" value="NZ_JTJC03000001.1"/>
</dbReference>
<reference evidence="14 15" key="1">
    <citation type="journal article" date="2015" name="Genome Announc.">
        <title>Draft Genome Sequence of the Terrestrial Cyanobacterium Scytonema millei VB511283, Isolated from Eastern India.</title>
        <authorList>
            <person name="Sen D."/>
            <person name="Chandrababunaidu M.M."/>
            <person name="Singh D."/>
            <person name="Sanghi N."/>
            <person name="Ghorai A."/>
            <person name="Mishra G.P."/>
            <person name="Madduluri M."/>
            <person name="Adhikary S.P."/>
            <person name="Tripathy S."/>
        </authorList>
    </citation>
    <scope>NUCLEOTIDE SEQUENCE [LARGE SCALE GENOMIC DNA]</scope>
    <source>
        <strain evidence="14 15">VB511283</strain>
    </source>
</reference>
<comment type="caution">
    <text evidence="14">The sequence shown here is derived from an EMBL/GenBank/DDBJ whole genome shotgun (WGS) entry which is preliminary data.</text>
</comment>
<protein>
    <recommendedName>
        <fullName evidence="10">tRNA dimethylallyltransferase</fullName>
        <ecNumber evidence="10">2.5.1.75</ecNumber>
    </recommendedName>
    <alternativeName>
        <fullName evidence="10">Dimethylallyl diphosphate:tRNA dimethylallyltransferase</fullName>
        <shortName evidence="10">DMAPP:tRNA dimethylallyltransferase</shortName>
        <shortName evidence="10">DMATase</shortName>
    </alternativeName>
    <alternativeName>
        <fullName evidence="10">Isopentenyl-diphosphate:tRNA isopentenyltransferase</fullName>
        <shortName evidence="10">IPP transferase</shortName>
        <shortName evidence="10">IPPT</shortName>
        <shortName evidence="10">IPTase</shortName>
    </alternativeName>
</protein>
<feature type="region of interest" description="Interaction with substrate tRNA" evidence="10">
    <location>
        <begin position="42"/>
        <end position="45"/>
    </location>
</feature>
<comment type="cofactor">
    <cofactor evidence="1 10">
        <name>Mg(2+)</name>
        <dbReference type="ChEBI" id="CHEBI:18420"/>
    </cofactor>
</comment>
<evidence type="ECO:0000256" key="2">
    <source>
        <dbReference type="ARBA" id="ARBA00003213"/>
    </source>
</evidence>
<dbReference type="PANTHER" id="PTHR11088:SF60">
    <property type="entry name" value="TRNA DIMETHYLALLYLTRANSFERASE"/>
    <property type="match status" value="1"/>
</dbReference>
<dbReference type="Gene3D" id="3.40.50.300">
    <property type="entry name" value="P-loop containing nucleotide triphosphate hydrolases"/>
    <property type="match status" value="1"/>
</dbReference>
<keyword evidence="15" id="KW-1185">Reference proteome</keyword>
<sequence>MYQTDISHGFGLITICGATATGKSGLAITIAQRLNSVIISADSRQVYREFNLGTAKPTAAQQQLVPHYLIDICDPTETFTVAEYQEQARELIENSEFGIWNSELNAPSASLASSAPPALLVGGTGLYIRSIVRGMKIPRVASQPELRSQLLSLGQKQLYAMLQQVDPLAATKIHPNDPTRTVRALEVFYVTGRPISTQQGEDPPLYPILQIGLDCESNALTQRISQRTEQMVADGLVAEVESLCQKYRMDLHLLNTLGYQEFKQYLAGDLSLEEAKKLTVLHTRQFAKRQRTWFRAYPQIEWFDADSSDLVERVWQRIQNFMAQLNLKENEKL</sequence>
<dbReference type="OrthoDB" id="9776390at2"/>
<evidence type="ECO:0000256" key="6">
    <source>
        <dbReference type="ARBA" id="ARBA00022741"/>
    </source>
</evidence>
<dbReference type="NCBIfam" id="TIGR00174">
    <property type="entry name" value="miaA"/>
    <property type="match status" value="1"/>
</dbReference>
<keyword evidence="4 10" id="KW-0808">Transferase</keyword>
<dbReference type="GO" id="GO:0006400">
    <property type="term" value="P:tRNA modification"/>
    <property type="evidence" value="ECO:0007669"/>
    <property type="project" value="TreeGrafter"/>
</dbReference>
<evidence type="ECO:0000256" key="10">
    <source>
        <dbReference type="HAMAP-Rule" id="MF_00185"/>
    </source>
</evidence>
<accession>A0A9X5E185</accession>
<comment type="catalytic activity">
    <reaction evidence="9 10 11">
        <text>adenosine(37) in tRNA + dimethylallyl diphosphate = N(6)-dimethylallyladenosine(37) in tRNA + diphosphate</text>
        <dbReference type="Rhea" id="RHEA:26482"/>
        <dbReference type="Rhea" id="RHEA-COMP:10162"/>
        <dbReference type="Rhea" id="RHEA-COMP:10375"/>
        <dbReference type="ChEBI" id="CHEBI:33019"/>
        <dbReference type="ChEBI" id="CHEBI:57623"/>
        <dbReference type="ChEBI" id="CHEBI:74411"/>
        <dbReference type="ChEBI" id="CHEBI:74415"/>
        <dbReference type="EC" id="2.5.1.75"/>
    </reaction>
</comment>
<evidence type="ECO:0000313" key="14">
    <source>
        <dbReference type="EMBL" id="NHC33384.1"/>
    </source>
</evidence>
<evidence type="ECO:0000256" key="3">
    <source>
        <dbReference type="ARBA" id="ARBA00005842"/>
    </source>
</evidence>
<dbReference type="SUPFAM" id="SSF52540">
    <property type="entry name" value="P-loop containing nucleoside triphosphate hydrolases"/>
    <property type="match status" value="2"/>
</dbReference>
<evidence type="ECO:0000256" key="11">
    <source>
        <dbReference type="RuleBase" id="RU003783"/>
    </source>
</evidence>
<evidence type="ECO:0000256" key="7">
    <source>
        <dbReference type="ARBA" id="ARBA00022840"/>
    </source>
</evidence>
<evidence type="ECO:0000256" key="9">
    <source>
        <dbReference type="ARBA" id="ARBA00049563"/>
    </source>
</evidence>
<evidence type="ECO:0000256" key="13">
    <source>
        <dbReference type="RuleBase" id="RU003785"/>
    </source>
</evidence>
<dbReference type="Proteomes" id="UP000031532">
    <property type="component" value="Unassembled WGS sequence"/>
</dbReference>
<dbReference type="Gene3D" id="1.10.20.140">
    <property type="match status" value="1"/>
</dbReference>
<comment type="similarity">
    <text evidence="3 10 13">Belongs to the IPP transferase family.</text>
</comment>
<dbReference type="GO" id="GO:0052381">
    <property type="term" value="F:tRNA dimethylallyltransferase activity"/>
    <property type="evidence" value="ECO:0007669"/>
    <property type="project" value="UniProtKB-UniRule"/>
</dbReference>
<organism evidence="14 15">
    <name type="scientific">Scytonema millei VB511283</name>
    <dbReference type="NCBI Taxonomy" id="1245923"/>
    <lineage>
        <taxon>Bacteria</taxon>
        <taxon>Bacillati</taxon>
        <taxon>Cyanobacteriota</taxon>
        <taxon>Cyanophyceae</taxon>
        <taxon>Nostocales</taxon>
        <taxon>Scytonemataceae</taxon>
        <taxon>Scytonema</taxon>
    </lineage>
</organism>
<feature type="binding site" evidence="10">
    <location>
        <begin position="17"/>
        <end position="24"/>
    </location>
    <ligand>
        <name>ATP</name>
        <dbReference type="ChEBI" id="CHEBI:30616"/>
    </ligand>
</feature>
<dbReference type="Pfam" id="PF01715">
    <property type="entry name" value="IPPT"/>
    <property type="match status" value="1"/>
</dbReference>
<evidence type="ECO:0000256" key="12">
    <source>
        <dbReference type="RuleBase" id="RU003784"/>
    </source>
</evidence>
<evidence type="ECO:0000256" key="1">
    <source>
        <dbReference type="ARBA" id="ARBA00001946"/>
    </source>
</evidence>
<keyword evidence="6 10" id="KW-0547">Nucleotide-binding</keyword>
<keyword evidence="8 10" id="KW-0460">Magnesium</keyword>
<comment type="function">
    <text evidence="2 10 12">Catalyzes the transfer of a dimethylallyl group onto the adenine at position 37 in tRNAs that read codons beginning with uridine, leading to the formation of N6-(dimethylallyl)adenosine (i(6)A).</text>
</comment>
<dbReference type="GO" id="GO:0005524">
    <property type="term" value="F:ATP binding"/>
    <property type="evidence" value="ECO:0007669"/>
    <property type="project" value="UniProtKB-UniRule"/>
</dbReference>
<feature type="site" description="Interaction with substrate tRNA" evidence="10">
    <location>
        <position position="147"/>
    </location>
</feature>
<feature type="binding site" evidence="10">
    <location>
        <begin position="19"/>
        <end position="24"/>
    </location>
    <ligand>
        <name>substrate</name>
    </ligand>
</feature>
<dbReference type="AlphaFoldDB" id="A0A9X5E185"/>
<keyword evidence="7 10" id="KW-0067">ATP-binding</keyword>
<evidence type="ECO:0000256" key="4">
    <source>
        <dbReference type="ARBA" id="ARBA00022679"/>
    </source>
</evidence>
<dbReference type="InterPro" id="IPR018022">
    <property type="entry name" value="IPT"/>
</dbReference>